<evidence type="ECO:0000256" key="3">
    <source>
        <dbReference type="ARBA" id="ARBA00022692"/>
    </source>
</evidence>
<dbReference type="GO" id="GO:0005886">
    <property type="term" value="C:plasma membrane"/>
    <property type="evidence" value="ECO:0007669"/>
    <property type="project" value="UniProtKB-SubCell"/>
</dbReference>
<proteinExistence type="predicted"/>
<protein>
    <submittedName>
        <fullName evidence="8">Putative MFS family arabinose efflux permease</fullName>
    </submittedName>
</protein>
<keyword evidence="3 6" id="KW-0812">Transmembrane</keyword>
<sequence length="395" mass="40076">MYRKLLPLAVATFAVTTDSLVIAGLLPAIADSLNVTIPSAGQLVTVFALTYAVAAPVLGATTAHLDRRKVLLMGLASFVVGNVLAAVGTTFGVVMLGRVLSALGAALIASIAMASATAIAPPERHGRALALVTGGSTVATTLGVPLGTLIGGTDWRITMWAVAALGLVAGVGIAFGLPRIDLPAARLRDRLQPLRDPGVLAILAVTLGILTSGYVLYTYIGPALADVTGGEAASLTAVLVAYGVGSILGNVVSGFLTDRYRPVRILLIGLVLLVLTLAATPLVTVSLVVTMVWATVWGMVGWLTGLPQQHRLVRRAPDSAALVLGLNVSVLQLGIATGGAVGGVILRENDPVWLGIVSAAIAAVALITTLATLRIGRARPEQADEAEPAAAASGG</sequence>
<gene>
    <name evidence="8" type="ORF">LX16_1124</name>
</gene>
<keyword evidence="5 6" id="KW-0472">Membrane</keyword>
<keyword evidence="9" id="KW-1185">Reference proteome</keyword>
<keyword evidence="2" id="KW-1003">Cell membrane</keyword>
<organism evidence="8 9">
    <name type="scientific">Stackebrandtia albiflava</name>
    <dbReference type="NCBI Taxonomy" id="406432"/>
    <lineage>
        <taxon>Bacteria</taxon>
        <taxon>Bacillati</taxon>
        <taxon>Actinomycetota</taxon>
        <taxon>Actinomycetes</taxon>
        <taxon>Glycomycetales</taxon>
        <taxon>Glycomycetaceae</taxon>
        <taxon>Stackebrandtia</taxon>
    </lineage>
</organism>
<dbReference type="PANTHER" id="PTHR43124:SF10">
    <property type="entry name" value="PURINE EFFLUX PUMP PBUE"/>
    <property type="match status" value="1"/>
</dbReference>
<dbReference type="EMBL" id="VLLL01000005">
    <property type="protein sequence ID" value="TWJ15419.1"/>
    <property type="molecule type" value="Genomic_DNA"/>
</dbReference>
<keyword evidence="4 6" id="KW-1133">Transmembrane helix</keyword>
<dbReference type="InterPro" id="IPR036259">
    <property type="entry name" value="MFS_trans_sf"/>
</dbReference>
<dbReference type="Proteomes" id="UP000321617">
    <property type="component" value="Unassembled WGS sequence"/>
</dbReference>
<feature type="transmembrane region" description="Helical" evidence="6">
    <location>
        <begin position="128"/>
        <end position="151"/>
    </location>
</feature>
<evidence type="ECO:0000256" key="5">
    <source>
        <dbReference type="ARBA" id="ARBA00023136"/>
    </source>
</evidence>
<comment type="subcellular location">
    <subcellularLocation>
        <location evidence="1">Cell membrane</location>
        <topology evidence="1">Multi-pass membrane protein</topology>
    </subcellularLocation>
</comment>
<feature type="domain" description="Major facilitator superfamily (MFS) profile" evidence="7">
    <location>
        <begin position="4"/>
        <end position="380"/>
    </location>
</feature>
<evidence type="ECO:0000256" key="4">
    <source>
        <dbReference type="ARBA" id="ARBA00022989"/>
    </source>
</evidence>
<evidence type="ECO:0000256" key="6">
    <source>
        <dbReference type="SAM" id="Phobius"/>
    </source>
</evidence>
<dbReference type="RefSeq" id="WP_147134070.1">
    <property type="nucleotide sequence ID" value="NZ_BAABIJ010000001.1"/>
</dbReference>
<comment type="caution">
    <text evidence="8">The sequence shown here is derived from an EMBL/GenBank/DDBJ whole genome shotgun (WGS) entry which is preliminary data.</text>
</comment>
<evidence type="ECO:0000313" key="8">
    <source>
        <dbReference type="EMBL" id="TWJ15419.1"/>
    </source>
</evidence>
<feature type="transmembrane region" description="Helical" evidence="6">
    <location>
        <begin position="263"/>
        <end position="282"/>
    </location>
</feature>
<dbReference type="Gene3D" id="1.20.1250.20">
    <property type="entry name" value="MFS general substrate transporter like domains"/>
    <property type="match status" value="1"/>
</dbReference>
<feature type="transmembrane region" description="Helical" evidence="6">
    <location>
        <begin position="232"/>
        <end position="256"/>
    </location>
</feature>
<feature type="transmembrane region" description="Helical" evidence="6">
    <location>
        <begin position="157"/>
        <end position="177"/>
    </location>
</feature>
<dbReference type="InterPro" id="IPR011701">
    <property type="entry name" value="MFS"/>
</dbReference>
<dbReference type="AlphaFoldDB" id="A0A562VC15"/>
<feature type="transmembrane region" description="Helical" evidence="6">
    <location>
        <begin position="288"/>
        <end position="307"/>
    </location>
</feature>
<reference evidence="8 9" key="1">
    <citation type="journal article" date="2013" name="Stand. Genomic Sci.">
        <title>Genomic Encyclopedia of Type Strains, Phase I: The one thousand microbial genomes (KMG-I) project.</title>
        <authorList>
            <person name="Kyrpides N.C."/>
            <person name="Woyke T."/>
            <person name="Eisen J.A."/>
            <person name="Garrity G."/>
            <person name="Lilburn T.G."/>
            <person name="Beck B.J."/>
            <person name="Whitman W.B."/>
            <person name="Hugenholtz P."/>
            <person name="Klenk H.P."/>
        </authorList>
    </citation>
    <scope>NUCLEOTIDE SEQUENCE [LARGE SCALE GENOMIC DNA]</scope>
    <source>
        <strain evidence="8 9">DSM 45044</strain>
    </source>
</reference>
<feature type="transmembrane region" description="Helical" evidence="6">
    <location>
        <begin position="198"/>
        <end position="220"/>
    </location>
</feature>
<dbReference type="SUPFAM" id="SSF103473">
    <property type="entry name" value="MFS general substrate transporter"/>
    <property type="match status" value="1"/>
</dbReference>
<dbReference type="PROSITE" id="PS50850">
    <property type="entry name" value="MFS"/>
    <property type="match status" value="1"/>
</dbReference>
<feature type="transmembrane region" description="Helical" evidence="6">
    <location>
        <begin position="99"/>
        <end position="121"/>
    </location>
</feature>
<evidence type="ECO:0000259" key="7">
    <source>
        <dbReference type="PROSITE" id="PS50850"/>
    </source>
</evidence>
<feature type="transmembrane region" description="Helical" evidence="6">
    <location>
        <begin position="70"/>
        <end position="93"/>
    </location>
</feature>
<dbReference type="Pfam" id="PF07690">
    <property type="entry name" value="MFS_1"/>
    <property type="match status" value="1"/>
</dbReference>
<accession>A0A562VC15</accession>
<dbReference type="PANTHER" id="PTHR43124">
    <property type="entry name" value="PURINE EFFLUX PUMP PBUE"/>
    <property type="match status" value="1"/>
</dbReference>
<evidence type="ECO:0000256" key="1">
    <source>
        <dbReference type="ARBA" id="ARBA00004651"/>
    </source>
</evidence>
<dbReference type="CDD" id="cd17324">
    <property type="entry name" value="MFS_NepI_like"/>
    <property type="match status" value="1"/>
</dbReference>
<feature type="transmembrane region" description="Helical" evidence="6">
    <location>
        <begin position="39"/>
        <end position="58"/>
    </location>
</feature>
<feature type="transmembrane region" description="Helical" evidence="6">
    <location>
        <begin position="319"/>
        <end position="346"/>
    </location>
</feature>
<evidence type="ECO:0000256" key="2">
    <source>
        <dbReference type="ARBA" id="ARBA00022475"/>
    </source>
</evidence>
<feature type="transmembrane region" description="Helical" evidence="6">
    <location>
        <begin position="352"/>
        <end position="373"/>
    </location>
</feature>
<evidence type="ECO:0000313" key="9">
    <source>
        <dbReference type="Proteomes" id="UP000321617"/>
    </source>
</evidence>
<dbReference type="OrthoDB" id="2810795at2"/>
<dbReference type="InterPro" id="IPR020846">
    <property type="entry name" value="MFS_dom"/>
</dbReference>
<name>A0A562VC15_9ACTN</name>
<dbReference type="GO" id="GO:0022857">
    <property type="term" value="F:transmembrane transporter activity"/>
    <property type="evidence" value="ECO:0007669"/>
    <property type="project" value="InterPro"/>
</dbReference>
<dbReference type="InterPro" id="IPR050189">
    <property type="entry name" value="MFS_Efflux_Transporters"/>
</dbReference>